<keyword evidence="4" id="KW-1185">Reference proteome</keyword>
<sequence length="66" mass="7488">MGTKTTQCKKILIIKLRHRGDALLITPVINTLKENLPRRQNLLWRACLTDLVSIKGEGALHVVEQK</sequence>
<dbReference type="Gene3D" id="3.40.50.2000">
    <property type="entry name" value="Glycogen Phosphorylase B"/>
    <property type="match status" value="1"/>
</dbReference>
<keyword evidence="1" id="KW-0808">Transferase</keyword>
<dbReference type="AlphaFoldDB" id="A0A2D0IWB9"/>
<proteinExistence type="predicted"/>
<dbReference type="SUPFAM" id="SSF53756">
    <property type="entry name" value="UDP-Glycosyltransferase/glycogen phosphorylase"/>
    <property type="match status" value="1"/>
</dbReference>
<dbReference type="GO" id="GO:0016740">
    <property type="term" value="F:transferase activity"/>
    <property type="evidence" value="ECO:0007669"/>
    <property type="project" value="UniProtKB-KW"/>
</dbReference>
<reference evidence="1 3" key="1">
    <citation type="journal article" date="2017" name="Nat. Microbiol.">
        <title>Natural product diversity associated with the nematode symbionts Photorhabdus and Xenorhabdus.</title>
        <authorList>
            <person name="Tobias N.J."/>
            <person name="Wolff H."/>
            <person name="Djahanschiri B."/>
            <person name="Grundmann F."/>
            <person name="Kronenwerth M."/>
            <person name="Shi Y.M."/>
            <person name="Simonyi S."/>
            <person name="Grun P."/>
            <person name="Shapiro-Ilan D."/>
            <person name="Pidot S.J."/>
            <person name="Stinear T.P."/>
            <person name="Ebersberger I."/>
            <person name="Bode H.B."/>
        </authorList>
    </citation>
    <scope>NUCLEOTIDE SEQUENCE [LARGE SCALE GENOMIC DNA]</scope>
    <source>
        <strain evidence="1 3">DSM 16342</strain>
    </source>
</reference>
<protein>
    <submittedName>
        <fullName evidence="1">Putative lipopolysaccharide heptosyltransferase III</fullName>
    </submittedName>
</protein>
<evidence type="ECO:0000313" key="3">
    <source>
        <dbReference type="Proteomes" id="UP000225833"/>
    </source>
</evidence>
<evidence type="ECO:0000313" key="4">
    <source>
        <dbReference type="Proteomes" id="UP000665047"/>
    </source>
</evidence>
<accession>A0A2D0IWB9</accession>
<dbReference type="EMBL" id="NIBS01000015">
    <property type="protein sequence ID" value="PHM26197.1"/>
    <property type="molecule type" value="Genomic_DNA"/>
</dbReference>
<organism evidence="1 3">
    <name type="scientific">Xenorhabdus budapestensis</name>
    <dbReference type="NCBI Taxonomy" id="290110"/>
    <lineage>
        <taxon>Bacteria</taxon>
        <taxon>Pseudomonadati</taxon>
        <taxon>Pseudomonadota</taxon>
        <taxon>Gammaproteobacteria</taxon>
        <taxon>Enterobacterales</taxon>
        <taxon>Morganellaceae</taxon>
        <taxon>Xenorhabdus</taxon>
    </lineage>
</organism>
<dbReference type="OrthoDB" id="9781892at2"/>
<gene>
    <name evidence="2" type="ORF">HGO23_19115</name>
    <name evidence="1" type="ORF">Xbud_02665</name>
</gene>
<dbReference type="EMBL" id="CP072455">
    <property type="protein sequence ID" value="QTL39822.1"/>
    <property type="molecule type" value="Genomic_DNA"/>
</dbReference>
<dbReference type="Proteomes" id="UP000225833">
    <property type="component" value="Unassembled WGS sequence"/>
</dbReference>
<evidence type="ECO:0000313" key="2">
    <source>
        <dbReference type="EMBL" id="QTL39822.1"/>
    </source>
</evidence>
<evidence type="ECO:0000313" key="1">
    <source>
        <dbReference type="EMBL" id="PHM26197.1"/>
    </source>
</evidence>
<dbReference type="Proteomes" id="UP000665047">
    <property type="component" value="Chromosome"/>
</dbReference>
<name>A0A2D0IWB9_XENBU</name>
<dbReference type="RefSeq" id="WP_145956636.1">
    <property type="nucleotide sequence ID" value="NZ_CAWNNJ010000057.1"/>
</dbReference>
<reference evidence="2 4" key="2">
    <citation type="submission" date="2021-03" db="EMBL/GenBank/DDBJ databases">
        <title>Complete Genome Sequence Data of Xenorhabdus budapestensis strain C72, a Candidate Biological Control Agent, from China.</title>
        <authorList>
            <person name="LI B."/>
            <person name="WANG S."/>
            <person name="QIU D."/>
        </authorList>
    </citation>
    <scope>NUCLEOTIDE SEQUENCE [LARGE SCALE GENOMIC DNA]</scope>
    <source>
        <strain evidence="2 4">C-7-2</strain>
    </source>
</reference>